<proteinExistence type="predicted"/>
<evidence type="ECO:0008006" key="4">
    <source>
        <dbReference type="Google" id="ProtNLM"/>
    </source>
</evidence>
<keyword evidence="3" id="KW-1185">Reference proteome</keyword>
<dbReference type="EMBL" id="JADQDF010000001">
    <property type="protein sequence ID" value="MBW0131415.1"/>
    <property type="molecule type" value="Genomic_DNA"/>
</dbReference>
<organism evidence="2 3">
    <name type="scientific">Pseudonocardia oceani</name>
    <dbReference type="NCBI Taxonomy" id="2792013"/>
    <lineage>
        <taxon>Bacteria</taxon>
        <taxon>Bacillati</taxon>
        <taxon>Actinomycetota</taxon>
        <taxon>Actinomycetes</taxon>
        <taxon>Pseudonocardiales</taxon>
        <taxon>Pseudonocardiaceae</taxon>
        <taxon>Pseudonocardia</taxon>
    </lineage>
</organism>
<evidence type="ECO:0000256" key="1">
    <source>
        <dbReference type="SAM" id="MobiDB-lite"/>
    </source>
</evidence>
<evidence type="ECO:0000313" key="3">
    <source>
        <dbReference type="Proteomes" id="UP000694300"/>
    </source>
</evidence>
<dbReference type="RefSeq" id="WP_218592663.1">
    <property type="nucleotide sequence ID" value="NZ_JADQDF010000001.1"/>
</dbReference>
<name>A0ABS6UGS1_9PSEU</name>
<accession>A0ABS6UGS1</accession>
<evidence type="ECO:0000313" key="2">
    <source>
        <dbReference type="EMBL" id="MBW0131415.1"/>
    </source>
</evidence>
<comment type="caution">
    <text evidence="2">The sequence shown here is derived from an EMBL/GenBank/DDBJ whole genome shotgun (WGS) entry which is preliminary data.</text>
</comment>
<sequence>MRLTRSARKHGLTADEVRRVLDAPLRSVRQPSPHGEVVLHIGVTDRRDLVEVVVAPGDPPVVLHAMRLRPGNYGHLTGGPAALHPTANPTGRDDVRERG</sequence>
<feature type="region of interest" description="Disordered" evidence="1">
    <location>
        <begin position="76"/>
        <end position="99"/>
    </location>
</feature>
<reference evidence="2 3" key="1">
    <citation type="submission" date="2020-11" db="EMBL/GenBank/DDBJ databases">
        <title>Pseudonocardia abyssalis sp. nov. and Pseudonocardia oceani sp. nov., description and phylogenomic analysis of two novel actinomycetes isolated from the deep Southern Ocean.</title>
        <authorList>
            <person name="Parra J."/>
        </authorList>
    </citation>
    <scope>NUCLEOTIDE SEQUENCE [LARGE SCALE GENOMIC DNA]</scope>
    <source>
        <strain evidence="3">KRD185</strain>
    </source>
</reference>
<dbReference type="Proteomes" id="UP000694300">
    <property type="component" value="Unassembled WGS sequence"/>
</dbReference>
<protein>
    <recommendedName>
        <fullName evidence="4">DUF4258 domain-containing protein</fullName>
    </recommendedName>
</protein>
<gene>
    <name evidence="2" type="ORF">I4I82_27585</name>
</gene>